<dbReference type="EMBL" id="CP097332">
    <property type="protein sequence ID" value="UQX88443.1"/>
    <property type="molecule type" value="Genomic_DNA"/>
</dbReference>
<accession>A0ABY4QXQ7</accession>
<gene>
    <name evidence="1" type="ORF">M6D93_00210</name>
</gene>
<reference evidence="1" key="1">
    <citation type="journal article" date="2018" name="Int. J. Syst. Evol. Microbiol.">
        <title>Jatrophihabitans telluris sp. nov., isolated from sediment soil of lava forest wetlands and the emended description of the genus Jatrophihabitans.</title>
        <authorList>
            <person name="Lee K.C."/>
            <person name="Suh M.K."/>
            <person name="Eom M.K."/>
            <person name="Kim K.K."/>
            <person name="Kim J.S."/>
            <person name="Kim D.S."/>
            <person name="Ko S.H."/>
            <person name="Shin Y.K."/>
            <person name="Lee J.S."/>
        </authorList>
    </citation>
    <scope>NUCLEOTIDE SEQUENCE</scope>
    <source>
        <strain evidence="1">N237</strain>
    </source>
</reference>
<keyword evidence="2" id="KW-1185">Reference proteome</keyword>
<proteinExistence type="predicted"/>
<dbReference type="Proteomes" id="UP001056336">
    <property type="component" value="Chromosome"/>
</dbReference>
<dbReference type="RefSeq" id="WP_249771945.1">
    <property type="nucleotide sequence ID" value="NZ_CP097332.1"/>
</dbReference>
<evidence type="ECO:0000313" key="1">
    <source>
        <dbReference type="EMBL" id="UQX88443.1"/>
    </source>
</evidence>
<reference evidence="1" key="2">
    <citation type="submission" date="2022-05" db="EMBL/GenBank/DDBJ databases">
        <authorList>
            <person name="Kim J.-S."/>
            <person name="Lee K."/>
            <person name="Suh M."/>
            <person name="Eom M."/>
            <person name="Kim J.-S."/>
            <person name="Kim D.-S."/>
            <person name="Ko S.-H."/>
            <person name="Shin Y."/>
            <person name="Lee J.-S."/>
        </authorList>
    </citation>
    <scope>NUCLEOTIDE SEQUENCE</scope>
    <source>
        <strain evidence="1">N237</strain>
    </source>
</reference>
<evidence type="ECO:0000313" key="2">
    <source>
        <dbReference type="Proteomes" id="UP001056336"/>
    </source>
</evidence>
<name>A0ABY4QXQ7_9ACTN</name>
<protein>
    <submittedName>
        <fullName evidence="1">Uncharacterized protein</fullName>
    </submittedName>
</protein>
<sequence>MWVFLSRRLRTWLALAVAIPLLRAVLRALGARSARRNPTSATTTTLRKAENFLAGLSSRSRRRRQGR</sequence>
<organism evidence="1 2">
    <name type="scientific">Jatrophihabitans telluris</name>
    <dbReference type="NCBI Taxonomy" id="2038343"/>
    <lineage>
        <taxon>Bacteria</taxon>
        <taxon>Bacillati</taxon>
        <taxon>Actinomycetota</taxon>
        <taxon>Actinomycetes</taxon>
        <taxon>Jatrophihabitantales</taxon>
        <taxon>Jatrophihabitantaceae</taxon>
        <taxon>Jatrophihabitans</taxon>
    </lineage>
</organism>